<dbReference type="PROSITE" id="PS50977">
    <property type="entry name" value="HTH_TETR_2"/>
    <property type="match status" value="1"/>
</dbReference>
<dbReference type="InterPro" id="IPR050109">
    <property type="entry name" value="HTH-type_TetR-like_transc_reg"/>
</dbReference>
<dbReference type="EMBL" id="JAINVV010000011">
    <property type="protein sequence ID" value="MBY8825177.1"/>
    <property type="molecule type" value="Genomic_DNA"/>
</dbReference>
<evidence type="ECO:0000313" key="7">
    <source>
        <dbReference type="Proteomes" id="UP000706039"/>
    </source>
</evidence>
<organism evidence="6 7">
    <name type="scientific">Sphingomonas colocasiae</name>
    <dbReference type="NCBI Taxonomy" id="1848973"/>
    <lineage>
        <taxon>Bacteria</taxon>
        <taxon>Pseudomonadati</taxon>
        <taxon>Pseudomonadota</taxon>
        <taxon>Alphaproteobacteria</taxon>
        <taxon>Sphingomonadales</taxon>
        <taxon>Sphingomonadaceae</taxon>
        <taxon>Sphingomonas</taxon>
    </lineage>
</organism>
<feature type="DNA-binding region" description="H-T-H motif" evidence="4">
    <location>
        <begin position="42"/>
        <end position="61"/>
    </location>
</feature>
<evidence type="ECO:0000256" key="3">
    <source>
        <dbReference type="ARBA" id="ARBA00023163"/>
    </source>
</evidence>
<protein>
    <submittedName>
        <fullName evidence="6">TetR/AcrR family transcriptional regulator</fullName>
    </submittedName>
</protein>
<gene>
    <name evidence="6" type="ORF">K7G82_22940</name>
</gene>
<dbReference type="InterPro" id="IPR009057">
    <property type="entry name" value="Homeodomain-like_sf"/>
</dbReference>
<dbReference type="Pfam" id="PF00440">
    <property type="entry name" value="TetR_N"/>
    <property type="match status" value="1"/>
</dbReference>
<dbReference type="PANTHER" id="PTHR30055">
    <property type="entry name" value="HTH-TYPE TRANSCRIPTIONAL REGULATOR RUTR"/>
    <property type="match status" value="1"/>
</dbReference>
<dbReference type="Gene3D" id="1.10.10.60">
    <property type="entry name" value="Homeodomain-like"/>
    <property type="match status" value="1"/>
</dbReference>
<keyword evidence="1" id="KW-0805">Transcription regulation</keyword>
<keyword evidence="7" id="KW-1185">Reference proteome</keyword>
<reference evidence="6 7" key="1">
    <citation type="submission" date="2021-08" db="EMBL/GenBank/DDBJ databases">
        <authorList>
            <person name="Tuo L."/>
        </authorList>
    </citation>
    <scope>NUCLEOTIDE SEQUENCE [LARGE SCALE GENOMIC DNA]</scope>
    <source>
        <strain evidence="6 7">JCM 31229</strain>
    </source>
</reference>
<evidence type="ECO:0000256" key="2">
    <source>
        <dbReference type="ARBA" id="ARBA00023125"/>
    </source>
</evidence>
<comment type="caution">
    <text evidence="6">The sequence shown here is derived from an EMBL/GenBank/DDBJ whole genome shotgun (WGS) entry which is preliminary data.</text>
</comment>
<evidence type="ECO:0000259" key="5">
    <source>
        <dbReference type="PROSITE" id="PS50977"/>
    </source>
</evidence>
<name>A0ABS7PUX5_9SPHN</name>
<dbReference type="RefSeq" id="WP_222992279.1">
    <property type="nucleotide sequence ID" value="NZ_JAINVV010000011.1"/>
</dbReference>
<dbReference type="Proteomes" id="UP000706039">
    <property type="component" value="Unassembled WGS sequence"/>
</dbReference>
<dbReference type="PANTHER" id="PTHR30055:SF234">
    <property type="entry name" value="HTH-TYPE TRANSCRIPTIONAL REGULATOR BETI"/>
    <property type="match status" value="1"/>
</dbReference>
<accession>A0ABS7PUX5</accession>
<keyword evidence="2 4" id="KW-0238">DNA-binding</keyword>
<proteinExistence type="predicted"/>
<evidence type="ECO:0000256" key="1">
    <source>
        <dbReference type="ARBA" id="ARBA00023015"/>
    </source>
</evidence>
<keyword evidence="3" id="KW-0804">Transcription</keyword>
<dbReference type="SUPFAM" id="SSF46689">
    <property type="entry name" value="Homeodomain-like"/>
    <property type="match status" value="1"/>
</dbReference>
<dbReference type="InterPro" id="IPR001647">
    <property type="entry name" value="HTH_TetR"/>
</dbReference>
<feature type="domain" description="HTH tetR-type" evidence="5">
    <location>
        <begin position="19"/>
        <end position="79"/>
    </location>
</feature>
<evidence type="ECO:0000256" key="4">
    <source>
        <dbReference type="PROSITE-ProRule" id="PRU00335"/>
    </source>
</evidence>
<sequence length="231" mass="26456">MTDAAKADKPAKPAKPARRLGREDWIAAARKILVDRGIDDVKVDRLARQMRVTRGSFYWHFQDRRELLDALLTDWEARNYFEIAQVRARSARATDGMVEVFGIWLGEDASVLLFDIAVRSWARRSAEVAASVARVDKAWIELIQEFLERDGYSGDEALVRARVTYFHQIGYWALNIDDEPLERLRLVPVYYQVLTGREPSAELMRVLKQQAARMKAPKTAKPRAKRVKAAG</sequence>
<evidence type="ECO:0000313" key="6">
    <source>
        <dbReference type="EMBL" id="MBY8825177.1"/>
    </source>
</evidence>
<dbReference type="PRINTS" id="PR00455">
    <property type="entry name" value="HTHTETR"/>
</dbReference>